<comment type="caution">
    <text evidence="2">The sequence shown here is derived from an EMBL/GenBank/DDBJ whole genome shotgun (WGS) entry which is preliminary data.</text>
</comment>
<name>A0A081ASJ2_PHYNI</name>
<evidence type="ECO:0000313" key="3">
    <source>
        <dbReference type="EMBL" id="ETO81875.1"/>
    </source>
</evidence>
<evidence type="ECO:0008006" key="5">
    <source>
        <dbReference type="Google" id="ProtNLM"/>
    </source>
</evidence>
<protein>
    <recommendedName>
        <fullName evidence="5">RxLR effector protein</fullName>
    </recommendedName>
</protein>
<feature type="chain" id="PRO_5007378326" description="RxLR effector protein" evidence="1">
    <location>
        <begin position="25"/>
        <end position="144"/>
    </location>
</feature>
<dbReference type="AlphaFoldDB" id="A0A081ASJ2"/>
<evidence type="ECO:0000256" key="1">
    <source>
        <dbReference type="SAM" id="SignalP"/>
    </source>
</evidence>
<evidence type="ECO:0000313" key="4">
    <source>
        <dbReference type="Proteomes" id="UP000028582"/>
    </source>
</evidence>
<organism evidence="2 4">
    <name type="scientific">Phytophthora nicotianae P1976</name>
    <dbReference type="NCBI Taxonomy" id="1317066"/>
    <lineage>
        <taxon>Eukaryota</taxon>
        <taxon>Sar</taxon>
        <taxon>Stramenopiles</taxon>
        <taxon>Oomycota</taxon>
        <taxon>Peronosporomycetes</taxon>
        <taxon>Peronosporales</taxon>
        <taxon>Peronosporaceae</taxon>
        <taxon>Phytophthora</taxon>
    </lineage>
</organism>
<dbReference type="Proteomes" id="UP000028582">
    <property type="component" value="Unassembled WGS sequence"/>
</dbReference>
<proteinExistence type="predicted"/>
<reference evidence="2 4" key="1">
    <citation type="submission" date="2013-11" db="EMBL/GenBank/DDBJ databases">
        <title>The Genome Sequence of Phytophthora parasitica P1976.</title>
        <authorList>
            <consortium name="The Broad Institute Genomics Platform"/>
            <person name="Russ C."/>
            <person name="Tyler B."/>
            <person name="Panabieres F."/>
            <person name="Shan W."/>
            <person name="Tripathy S."/>
            <person name="Grunwald N."/>
            <person name="Machado M."/>
            <person name="Johnson C.S."/>
            <person name="Walker B."/>
            <person name="Young S."/>
            <person name="Zeng Q."/>
            <person name="Gargeya S."/>
            <person name="Fitzgerald M."/>
            <person name="Haas B."/>
            <person name="Abouelleil A."/>
            <person name="Allen A.W."/>
            <person name="Alvarado L."/>
            <person name="Arachchi H.M."/>
            <person name="Berlin A.M."/>
            <person name="Chapman S.B."/>
            <person name="Gainer-Dewar J."/>
            <person name="Goldberg J."/>
            <person name="Griggs A."/>
            <person name="Gujja S."/>
            <person name="Hansen M."/>
            <person name="Howarth C."/>
            <person name="Imamovic A."/>
            <person name="Ireland A."/>
            <person name="Larimer J."/>
            <person name="McCowan C."/>
            <person name="Murphy C."/>
            <person name="Pearson M."/>
            <person name="Poon T.W."/>
            <person name="Priest M."/>
            <person name="Roberts A."/>
            <person name="Saif S."/>
            <person name="Shea T."/>
            <person name="Sisk P."/>
            <person name="Sykes S."/>
            <person name="Wortman J."/>
            <person name="Nusbaum C."/>
            <person name="Birren B."/>
        </authorList>
    </citation>
    <scope>NUCLEOTIDE SEQUENCE [LARGE SCALE GENOMIC DNA]</scope>
    <source>
        <strain evidence="2 4">P1976</strain>
    </source>
</reference>
<dbReference type="EMBL" id="ANJA01000786">
    <property type="protein sequence ID" value="ETO81875.1"/>
    <property type="molecule type" value="Genomic_DNA"/>
</dbReference>
<feature type="signal peptide" evidence="1">
    <location>
        <begin position="1"/>
        <end position="24"/>
    </location>
</feature>
<gene>
    <name evidence="3" type="ORF">F444_03889</name>
    <name evidence="2" type="ORF">F444_03891</name>
</gene>
<dbReference type="OrthoDB" id="127313at2759"/>
<sequence>MRVAQVLLATSVVLVACSSGISVAADGGTKVKTSTTATTGPDSLAATVLAGEGNDNNDIFAYKMPFKYNNTTGTMVITIDKSSLKKVSGDTPPSDLSQIYDFSKLEENAQGSGDEERGLFSFAATHFAQYKLTQKAVSWLKGVF</sequence>
<evidence type="ECO:0000313" key="2">
    <source>
        <dbReference type="EMBL" id="ETO81853.1"/>
    </source>
</evidence>
<dbReference type="PROSITE" id="PS51257">
    <property type="entry name" value="PROKAR_LIPOPROTEIN"/>
    <property type="match status" value="1"/>
</dbReference>
<accession>A0A081ASJ2</accession>
<keyword evidence="1" id="KW-0732">Signal</keyword>
<dbReference type="EMBL" id="ANJA01000787">
    <property type="protein sequence ID" value="ETO81853.1"/>
    <property type="molecule type" value="Genomic_DNA"/>
</dbReference>